<evidence type="ECO:0000313" key="1">
    <source>
        <dbReference type="EMBL" id="KAJ7523882.1"/>
    </source>
</evidence>
<reference evidence="2" key="1">
    <citation type="journal article" date="2024" name="Proc. Natl. Acad. Sci. U.S.A.">
        <title>Extraordinary preservation of gene collinearity over three hundred million years revealed in homosporous lycophytes.</title>
        <authorList>
            <person name="Li C."/>
            <person name="Wickell D."/>
            <person name="Kuo L.Y."/>
            <person name="Chen X."/>
            <person name="Nie B."/>
            <person name="Liao X."/>
            <person name="Peng D."/>
            <person name="Ji J."/>
            <person name="Jenkins J."/>
            <person name="Williams M."/>
            <person name="Shu S."/>
            <person name="Plott C."/>
            <person name="Barry K."/>
            <person name="Rajasekar S."/>
            <person name="Grimwood J."/>
            <person name="Han X."/>
            <person name="Sun S."/>
            <person name="Hou Z."/>
            <person name="He W."/>
            <person name="Dai G."/>
            <person name="Sun C."/>
            <person name="Schmutz J."/>
            <person name="Leebens-Mack J.H."/>
            <person name="Li F.W."/>
            <person name="Wang L."/>
        </authorList>
    </citation>
    <scope>NUCLEOTIDE SEQUENCE [LARGE SCALE GENOMIC DNA]</scope>
    <source>
        <strain evidence="2">cv. PW_Plant_1</strain>
    </source>
</reference>
<comment type="caution">
    <text evidence="1">The sequence shown here is derived from an EMBL/GenBank/DDBJ whole genome shotgun (WGS) entry which is preliminary data.</text>
</comment>
<accession>A0ACC2B2D9</accession>
<keyword evidence="2" id="KW-1185">Reference proteome</keyword>
<gene>
    <name evidence="1" type="ORF">O6H91_18G066400</name>
</gene>
<protein>
    <submittedName>
        <fullName evidence="1">Uncharacterized protein</fullName>
    </submittedName>
</protein>
<dbReference type="EMBL" id="CM055109">
    <property type="protein sequence ID" value="KAJ7523882.1"/>
    <property type="molecule type" value="Genomic_DNA"/>
</dbReference>
<name>A0ACC2B2D9_DIPCM</name>
<proteinExistence type="predicted"/>
<dbReference type="Proteomes" id="UP001162992">
    <property type="component" value="Chromosome 18"/>
</dbReference>
<organism evidence="1 2">
    <name type="scientific">Diphasiastrum complanatum</name>
    <name type="common">Issler's clubmoss</name>
    <name type="synonym">Lycopodium complanatum</name>
    <dbReference type="NCBI Taxonomy" id="34168"/>
    <lineage>
        <taxon>Eukaryota</taxon>
        <taxon>Viridiplantae</taxon>
        <taxon>Streptophyta</taxon>
        <taxon>Embryophyta</taxon>
        <taxon>Tracheophyta</taxon>
        <taxon>Lycopodiopsida</taxon>
        <taxon>Lycopodiales</taxon>
        <taxon>Lycopodiaceae</taxon>
        <taxon>Lycopodioideae</taxon>
        <taxon>Diphasiastrum</taxon>
    </lineage>
</organism>
<evidence type="ECO:0000313" key="2">
    <source>
        <dbReference type="Proteomes" id="UP001162992"/>
    </source>
</evidence>
<sequence>MEVAIAWHRWKEKWNYPTDENADEEPELRVSVLDESQIGQRLREAFLAEGKPIVLEQVGRYVADMAARGLAKEELAGKQVSKRSEGKAGKVLDKDVKGVGSK</sequence>